<dbReference type="AlphaFoldDB" id="A0A323TXI4"/>
<dbReference type="Pfam" id="PF10958">
    <property type="entry name" value="DUF2759"/>
    <property type="match status" value="1"/>
</dbReference>
<organism evidence="2 3">
    <name type="scientific">Salipaludibacillus keqinensis</name>
    <dbReference type="NCBI Taxonomy" id="2045207"/>
    <lineage>
        <taxon>Bacteria</taxon>
        <taxon>Bacillati</taxon>
        <taxon>Bacillota</taxon>
        <taxon>Bacilli</taxon>
        <taxon>Bacillales</taxon>
        <taxon>Bacillaceae</taxon>
    </lineage>
</organism>
<evidence type="ECO:0000256" key="1">
    <source>
        <dbReference type="SAM" id="Phobius"/>
    </source>
</evidence>
<sequence>MVFGIITLLVAILSLLGGLVELKRKNFFGVGFAAISVLLFGWFSIRTLISIIFMGGGGTV</sequence>
<name>A0A323TXI4_9BACI</name>
<feature type="transmembrane region" description="Helical" evidence="1">
    <location>
        <begin position="27"/>
        <end position="45"/>
    </location>
</feature>
<keyword evidence="1" id="KW-0472">Membrane</keyword>
<proteinExistence type="predicted"/>
<keyword evidence="1" id="KW-1133">Transmembrane helix</keyword>
<dbReference type="Proteomes" id="UP000248214">
    <property type="component" value="Unassembled WGS sequence"/>
</dbReference>
<keyword evidence="1" id="KW-0812">Transmembrane</keyword>
<dbReference type="OrthoDB" id="2355718at2"/>
<accession>A0A323TXI4</accession>
<evidence type="ECO:0000313" key="3">
    <source>
        <dbReference type="Proteomes" id="UP000248214"/>
    </source>
</evidence>
<dbReference type="InterPro" id="IPR024490">
    <property type="entry name" value="DUF2759"/>
</dbReference>
<reference evidence="2 3" key="1">
    <citation type="submission" date="2017-10" db="EMBL/GenBank/DDBJ databases">
        <title>Bacillus sp. nov., a halophilic bacterium isolated from a Keqin Lake.</title>
        <authorList>
            <person name="Wang H."/>
        </authorList>
    </citation>
    <scope>NUCLEOTIDE SEQUENCE [LARGE SCALE GENOMIC DNA]</scope>
    <source>
        <strain evidence="2 3">KQ-12</strain>
    </source>
</reference>
<protein>
    <submittedName>
        <fullName evidence="2">DUF2759 domain-containing protein</fullName>
    </submittedName>
</protein>
<gene>
    <name evidence="2" type="ORF">CR194_01925</name>
</gene>
<keyword evidence="3" id="KW-1185">Reference proteome</keyword>
<comment type="caution">
    <text evidence="2">The sequence shown here is derived from an EMBL/GenBank/DDBJ whole genome shotgun (WGS) entry which is preliminary data.</text>
</comment>
<dbReference type="RefSeq" id="WP_110607950.1">
    <property type="nucleotide sequence ID" value="NZ_PDOD01000001.1"/>
</dbReference>
<evidence type="ECO:0000313" key="2">
    <source>
        <dbReference type="EMBL" id="PYZ94315.1"/>
    </source>
</evidence>
<dbReference type="EMBL" id="PDOD01000001">
    <property type="protein sequence ID" value="PYZ94315.1"/>
    <property type="molecule type" value="Genomic_DNA"/>
</dbReference>